<dbReference type="AlphaFoldDB" id="A0A1L6MXB4"/>
<dbReference type="Pfam" id="PF01509">
    <property type="entry name" value="TruB_N"/>
    <property type="match status" value="1"/>
</dbReference>
<dbReference type="STRING" id="1882918.BCY86_05355"/>
<dbReference type="EC" id="5.4.99.25" evidence="5"/>
<dbReference type="InterPro" id="IPR020103">
    <property type="entry name" value="PsdUridine_synth_cat_dom_sf"/>
</dbReference>
<dbReference type="RefSeq" id="WP_075276835.1">
    <property type="nucleotide sequence ID" value="NZ_CP016908.1"/>
</dbReference>
<keyword evidence="4 5" id="KW-0413">Isomerase</keyword>
<dbReference type="InterPro" id="IPR014780">
    <property type="entry name" value="tRNA_psdUridine_synth_TruB"/>
</dbReference>
<dbReference type="GO" id="GO:0160148">
    <property type="term" value="F:tRNA pseudouridine(55) synthase activity"/>
    <property type="evidence" value="ECO:0007669"/>
    <property type="project" value="UniProtKB-EC"/>
</dbReference>
<keyword evidence="3 5" id="KW-0819">tRNA processing</keyword>
<dbReference type="OrthoDB" id="9802309at2"/>
<name>A0A1L6MXB4_9BACT</name>
<comment type="similarity">
    <text evidence="2 5">Belongs to the pseudouridine synthase TruB family. Type 1 subfamily.</text>
</comment>
<evidence type="ECO:0000313" key="8">
    <source>
        <dbReference type="EMBL" id="APS00170.1"/>
    </source>
</evidence>
<dbReference type="PANTHER" id="PTHR13767:SF2">
    <property type="entry name" value="PSEUDOURIDYLATE SYNTHASE TRUB1"/>
    <property type="match status" value="1"/>
</dbReference>
<comment type="function">
    <text evidence="5">Responsible for synthesis of pseudouridine from uracil-55 in the psi GC loop of transfer RNAs.</text>
</comment>
<keyword evidence="9" id="KW-1185">Reference proteome</keyword>
<evidence type="ECO:0000259" key="6">
    <source>
        <dbReference type="Pfam" id="PF01509"/>
    </source>
</evidence>
<dbReference type="HAMAP" id="MF_01080">
    <property type="entry name" value="TruB_bact"/>
    <property type="match status" value="1"/>
</dbReference>
<gene>
    <name evidence="5" type="primary">truB</name>
    <name evidence="8" type="ORF">BCY86_05355</name>
</gene>
<dbReference type="Gene3D" id="3.30.2350.10">
    <property type="entry name" value="Pseudouridine synthase"/>
    <property type="match status" value="1"/>
</dbReference>
<evidence type="ECO:0000256" key="5">
    <source>
        <dbReference type="HAMAP-Rule" id="MF_01080"/>
    </source>
</evidence>
<dbReference type="InterPro" id="IPR002501">
    <property type="entry name" value="PsdUridine_synth_N"/>
</dbReference>
<dbReference type="SUPFAM" id="SSF55120">
    <property type="entry name" value="Pseudouridine synthase"/>
    <property type="match status" value="1"/>
</dbReference>
<dbReference type="KEGG" id="pabo:BCY86_05355"/>
<feature type="domain" description="Pseudouridine synthase II N-terminal" evidence="6">
    <location>
        <begin position="24"/>
        <end position="187"/>
    </location>
</feature>
<dbReference type="GO" id="GO:0003723">
    <property type="term" value="F:RNA binding"/>
    <property type="evidence" value="ECO:0007669"/>
    <property type="project" value="InterPro"/>
</dbReference>
<feature type="domain" description="tRNA pseudouridylate synthase B C-terminal" evidence="7">
    <location>
        <begin position="188"/>
        <end position="248"/>
    </location>
</feature>
<dbReference type="InterPro" id="IPR032819">
    <property type="entry name" value="TruB_C"/>
</dbReference>
<reference evidence="8 9" key="1">
    <citation type="submission" date="2016-08" db="EMBL/GenBank/DDBJ databases">
        <title>Identification and validation of antigenic proteins from Pajaroellobacter abortibovis using de-novo genome sequence assembly and reverse vaccinology.</title>
        <authorList>
            <person name="Welly B.T."/>
            <person name="Miller M.R."/>
            <person name="Stott J.L."/>
            <person name="Blanchard M.T."/>
            <person name="Islas-Trejo A.D."/>
            <person name="O'Rourke S.M."/>
            <person name="Young A.E."/>
            <person name="Medrano J.F."/>
            <person name="Van Eenennaam A.L."/>
        </authorList>
    </citation>
    <scope>NUCLEOTIDE SEQUENCE [LARGE SCALE GENOMIC DNA]</scope>
    <source>
        <strain evidence="8 9">BTF92-0548A/99-0131</strain>
    </source>
</reference>
<dbReference type="EMBL" id="CP016908">
    <property type="protein sequence ID" value="APS00170.1"/>
    <property type="molecule type" value="Genomic_DNA"/>
</dbReference>
<evidence type="ECO:0000256" key="1">
    <source>
        <dbReference type="ARBA" id="ARBA00000385"/>
    </source>
</evidence>
<comment type="catalytic activity">
    <reaction evidence="1 5">
        <text>uridine(55) in tRNA = pseudouridine(55) in tRNA</text>
        <dbReference type="Rhea" id="RHEA:42532"/>
        <dbReference type="Rhea" id="RHEA-COMP:10101"/>
        <dbReference type="Rhea" id="RHEA-COMP:10102"/>
        <dbReference type="ChEBI" id="CHEBI:65314"/>
        <dbReference type="ChEBI" id="CHEBI:65315"/>
        <dbReference type="EC" id="5.4.99.25"/>
    </reaction>
</comment>
<proteinExistence type="inferred from homology"/>
<evidence type="ECO:0000256" key="2">
    <source>
        <dbReference type="ARBA" id="ARBA00005642"/>
    </source>
</evidence>
<accession>A0A1L6MXB4</accession>
<dbReference type="CDD" id="cd02573">
    <property type="entry name" value="PseudoU_synth_EcTruB"/>
    <property type="match status" value="1"/>
</dbReference>
<evidence type="ECO:0000313" key="9">
    <source>
        <dbReference type="Proteomes" id="UP000185544"/>
    </source>
</evidence>
<evidence type="ECO:0000256" key="3">
    <source>
        <dbReference type="ARBA" id="ARBA00022694"/>
    </source>
</evidence>
<evidence type="ECO:0000259" key="7">
    <source>
        <dbReference type="Pfam" id="PF16198"/>
    </source>
</evidence>
<evidence type="ECO:0000256" key="4">
    <source>
        <dbReference type="ARBA" id="ARBA00023235"/>
    </source>
</evidence>
<dbReference type="GO" id="GO:0031119">
    <property type="term" value="P:tRNA pseudouridine synthesis"/>
    <property type="evidence" value="ECO:0007669"/>
    <property type="project" value="UniProtKB-UniRule"/>
</dbReference>
<dbReference type="Proteomes" id="UP000185544">
    <property type="component" value="Chromosome"/>
</dbReference>
<feature type="active site" description="Nucleophile" evidence="5">
    <location>
        <position position="39"/>
    </location>
</feature>
<dbReference type="NCBIfam" id="TIGR00431">
    <property type="entry name" value="TruB"/>
    <property type="match status" value="1"/>
</dbReference>
<dbReference type="GO" id="GO:1990481">
    <property type="term" value="P:mRNA pseudouridine synthesis"/>
    <property type="evidence" value="ECO:0007669"/>
    <property type="project" value="TreeGrafter"/>
</dbReference>
<dbReference type="Pfam" id="PF16198">
    <property type="entry name" value="TruB_C_2"/>
    <property type="match status" value="1"/>
</dbReference>
<protein>
    <recommendedName>
        <fullName evidence="5">tRNA pseudouridine synthase B</fullName>
        <ecNumber evidence="5">5.4.99.25</ecNumber>
    </recommendedName>
    <alternativeName>
        <fullName evidence="5">tRNA pseudouridine(55) synthase</fullName>
        <shortName evidence="5">Psi55 synthase</shortName>
    </alternativeName>
    <alternativeName>
        <fullName evidence="5">tRNA pseudouridylate synthase</fullName>
    </alternativeName>
    <alternativeName>
        <fullName evidence="5">tRNA-uridine isomerase</fullName>
    </alternativeName>
</protein>
<organism evidence="8 9">
    <name type="scientific">Pajaroellobacter abortibovis</name>
    <dbReference type="NCBI Taxonomy" id="1882918"/>
    <lineage>
        <taxon>Bacteria</taxon>
        <taxon>Pseudomonadati</taxon>
        <taxon>Myxococcota</taxon>
        <taxon>Polyangia</taxon>
        <taxon>Polyangiales</taxon>
        <taxon>Polyangiaceae</taxon>
    </lineage>
</organism>
<dbReference type="PANTHER" id="PTHR13767">
    <property type="entry name" value="TRNA-PSEUDOURIDINE SYNTHASE"/>
    <property type="match status" value="1"/>
</dbReference>
<sequence>MIGGIMLIDKPQGLTSHDVVARIRRILKIKAVGHAGTLDPMATGLLTIAVGKATKLITYLTNTTKAYECTIVFGQTTETLDGDGHLSSQKPLPPALIDELTSPFPLPSDSFIERALTYERTRISQIPPAYSAIKINGKRAYARARCGEEFEIPARPVQMKHLEVLRKGINPNPWIQLSIEVSKGYYVRSLARDLSTALGTVGCLSQLRRTHVGPFQVSAALPLETGNAATLLTHLISIEEAAKQILTPLYLDEQHLAPLLHGRPLHADLIPAIQSAPVGTLYALFSPQETLLAIAAPQQNGNVQIFHRFGHTKS</sequence>